<keyword evidence="2" id="KW-1185">Reference proteome</keyword>
<accession>A0A3M7RGG1</accession>
<reference evidence="1 2" key="1">
    <citation type="journal article" date="2018" name="Sci. Rep.">
        <title>Genomic signatures of local adaptation to the degree of environmental predictability in rotifers.</title>
        <authorList>
            <person name="Franch-Gras L."/>
            <person name="Hahn C."/>
            <person name="Garcia-Roger E.M."/>
            <person name="Carmona M.J."/>
            <person name="Serra M."/>
            <person name="Gomez A."/>
        </authorList>
    </citation>
    <scope>NUCLEOTIDE SEQUENCE [LARGE SCALE GENOMIC DNA]</scope>
    <source>
        <strain evidence="1">HYR1</strain>
    </source>
</reference>
<proteinExistence type="predicted"/>
<comment type="caution">
    <text evidence="1">The sequence shown here is derived from an EMBL/GenBank/DDBJ whole genome shotgun (WGS) entry which is preliminary data.</text>
</comment>
<organism evidence="1 2">
    <name type="scientific">Brachionus plicatilis</name>
    <name type="common">Marine rotifer</name>
    <name type="synonym">Brachionus muelleri</name>
    <dbReference type="NCBI Taxonomy" id="10195"/>
    <lineage>
        <taxon>Eukaryota</taxon>
        <taxon>Metazoa</taxon>
        <taxon>Spiralia</taxon>
        <taxon>Gnathifera</taxon>
        <taxon>Rotifera</taxon>
        <taxon>Eurotatoria</taxon>
        <taxon>Monogononta</taxon>
        <taxon>Pseudotrocha</taxon>
        <taxon>Ploima</taxon>
        <taxon>Brachionidae</taxon>
        <taxon>Brachionus</taxon>
    </lineage>
</organism>
<dbReference type="Proteomes" id="UP000276133">
    <property type="component" value="Unassembled WGS sequence"/>
</dbReference>
<feature type="non-terminal residue" evidence="1">
    <location>
        <position position="163"/>
    </location>
</feature>
<gene>
    <name evidence="1" type="ORF">BpHYR1_005041</name>
</gene>
<protein>
    <submittedName>
        <fullName evidence="1">Uncharacterized protein</fullName>
    </submittedName>
</protein>
<name>A0A3M7RGG1_BRAPC</name>
<evidence type="ECO:0000313" key="1">
    <source>
        <dbReference type="EMBL" id="RNA22601.1"/>
    </source>
</evidence>
<sequence>MSVTPTTTKTGTRRRFTNHFKSKVVLFYRQQKELREISSAQKDGIGNHASNNQPINEKRSEQVFGSMSFISRITGIDRRLISYWIEHGDEILKSKSKLTTFKLKTNKSNCVCPPMELRLSNWIIAKREAGSSIAGFQIKVKAVEIYNEIHPIDFETDNIDVST</sequence>
<dbReference type="AlphaFoldDB" id="A0A3M7RGG1"/>
<dbReference type="EMBL" id="REGN01003426">
    <property type="protein sequence ID" value="RNA22601.1"/>
    <property type="molecule type" value="Genomic_DNA"/>
</dbReference>
<evidence type="ECO:0000313" key="2">
    <source>
        <dbReference type="Proteomes" id="UP000276133"/>
    </source>
</evidence>